<feature type="transmembrane region" description="Helical" evidence="2">
    <location>
        <begin position="6"/>
        <end position="21"/>
    </location>
</feature>
<keyword evidence="2" id="KW-1133">Transmembrane helix</keyword>
<keyword evidence="2" id="KW-0812">Transmembrane</keyword>
<gene>
    <name evidence="3" type="ORF">WH87_09225</name>
</gene>
<keyword evidence="2" id="KW-0472">Membrane</keyword>
<keyword evidence="4" id="KW-1185">Reference proteome</keyword>
<reference evidence="3 4" key="1">
    <citation type="submission" date="2015-03" db="EMBL/GenBank/DDBJ databases">
        <authorList>
            <person name="Lepp D."/>
            <person name="Hassan Y.I."/>
            <person name="Li X.-Z."/>
            <person name="Zhou T."/>
        </authorList>
    </citation>
    <scope>NUCLEOTIDE SEQUENCE [LARGE SCALE GENOMIC DNA]</scope>
    <source>
        <strain evidence="3 4">E84</strain>
    </source>
</reference>
<name>A0A0F5QAU5_9HYPH</name>
<protein>
    <submittedName>
        <fullName evidence="3">Uncharacterized protein</fullName>
    </submittedName>
</protein>
<dbReference type="STRING" id="1293439.WH87_09225"/>
<comment type="caution">
    <text evidence="3">The sequence shown here is derived from an EMBL/GenBank/DDBJ whole genome shotgun (WGS) entry which is preliminary data.</text>
</comment>
<evidence type="ECO:0000256" key="2">
    <source>
        <dbReference type="SAM" id="Phobius"/>
    </source>
</evidence>
<sequence>MAWQILAIVVIVGVTIVLFMRDERRRKSDLALARAAQYYARVPYQPHAWAPLPEPSRPRRRTGGLSETQRSALRRLAAK</sequence>
<evidence type="ECO:0000313" key="4">
    <source>
        <dbReference type="Proteomes" id="UP000033411"/>
    </source>
</evidence>
<dbReference type="RefSeq" id="WP_046139389.1">
    <property type="nucleotide sequence ID" value="NZ_LANJ01000016.1"/>
</dbReference>
<dbReference type="EMBL" id="LANJ01000016">
    <property type="protein sequence ID" value="KKC37851.1"/>
    <property type="molecule type" value="Genomic_DNA"/>
</dbReference>
<accession>A0A0F5QAU5</accession>
<dbReference type="Proteomes" id="UP000033411">
    <property type="component" value="Unassembled WGS sequence"/>
</dbReference>
<proteinExistence type="predicted"/>
<dbReference type="PATRIC" id="fig|1293439.3.peg.1423"/>
<evidence type="ECO:0000256" key="1">
    <source>
        <dbReference type="SAM" id="MobiDB-lite"/>
    </source>
</evidence>
<organism evidence="3 4">
    <name type="scientific">Devosia epidermidihirudinis</name>
    <dbReference type="NCBI Taxonomy" id="1293439"/>
    <lineage>
        <taxon>Bacteria</taxon>
        <taxon>Pseudomonadati</taxon>
        <taxon>Pseudomonadota</taxon>
        <taxon>Alphaproteobacteria</taxon>
        <taxon>Hyphomicrobiales</taxon>
        <taxon>Devosiaceae</taxon>
        <taxon>Devosia</taxon>
    </lineage>
</organism>
<feature type="region of interest" description="Disordered" evidence="1">
    <location>
        <begin position="47"/>
        <end position="79"/>
    </location>
</feature>
<dbReference type="AlphaFoldDB" id="A0A0F5QAU5"/>
<evidence type="ECO:0000313" key="3">
    <source>
        <dbReference type="EMBL" id="KKC37851.1"/>
    </source>
</evidence>